<dbReference type="SUPFAM" id="SSF49503">
    <property type="entry name" value="Cupredoxins"/>
    <property type="match status" value="1"/>
</dbReference>
<keyword evidence="2" id="KW-0186">Copper</keyword>
<dbReference type="PRINTS" id="PR00157">
    <property type="entry name" value="PLASTOCYANIN"/>
</dbReference>
<organism evidence="4 5">
    <name type="scientific">Chelativorans salis</name>
    <dbReference type="NCBI Taxonomy" id="2978478"/>
    <lineage>
        <taxon>Bacteria</taxon>
        <taxon>Pseudomonadati</taxon>
        <taxon>Pseudomonadota</taxon>
        <taxon>Alphaproteobacteria</taxon>
        <taxon>Hyphomicrobiales</taxon>
        <taxon>Phyllobacteriaceae</taxon>
        <taxon>Chelativorans</taxon>
    </lineage>
</organism>
<evidence type="ECO:0000256" key="1">
    <source>
        <dbReference type="ARBA" id="ARBA00022723"/>
    </source>
</evidence>
<name>A0ABT2LXD3_9HYPH</name>
<dbReference type="Pfam" id="PF00127">
    <property type="entry name" value="Copper-bind"/>
    <property type="match status" value="1"/>
</dbReference>
<keyword evidence="1" id="KW-0479">Metal-binding</keyword>
<dbReference type="Gene3D" id="2.60.40.420">
    <property type="entry name" value="Cupredoxins - blue copper proteins"/>
    <property type="match status" value="1"/>
</dbReference>
<evidence type="ECO:0000256" key="2">
    <source>
        <dbReference type="ARBA" id="ARBA00023008"/>
    </source>
</evidence>
<accession>A0ABT2LXD3</accession>
<proteinExistence type="predicted"/>
<dbReference type="InterPro" id="IPR008972">
    <property type="entry name" value="Cupredoxin"/>
</dbReference>
<dbReference type="Proteomes" id="UP001320831">
    <property type="component" value="Unassembled WGS sequence"/>
</dbReference>
<dbReference type="InterPro" id="IPR052721">
    <property type="entry name" value="ET_Amicyanin"/>
</dbReference>
<evidence type="ECO:0000259" key="3">
    <source>
        <dbReference type="Pfam" id="PF00127"/>
    </source>
</evidence>
<dbReference type="PANTHER" id="PTHR36507">
    <property type="entry name" value="BLL1555 PROTEIN"/>
    <property type="match status" value="1"/>
</dbReference>
<evidence type="ECO:0000313" key="5">
    <source>
        <dbReference type="Proteomes" id="UP001320831"/>
    </source>
</evidence>
<comment type="caution">
    <text evidence="4">The sequence shown here is derived from an EMBL/GenBank/DDBJ whole genome shotgun (WGS) entry which is preliminary data.</text>
</comment>
<reference evidence="4 5" key="1">
    <citation type="submission" date="2022-09" db="EMBL/GenBank/DDBJ databases">
        <title>Chelativorans salina sp. nov., a novel slightly halophilic bacterium isolated from a saline lake sediment enrichment.</title>
        <authorList>
            <person name="Gao L."/>
            <person name="Fang B.-Z."/>
            <person name="Li W.-J."/>
        </authorList>
    </citation>
    <scope>NUCLEOTIDE SEQUENCE [LARGE SCALE GENOMIC DNA]</scope>
    <source>
        <strain evidence="4 5">EGI FJ00035</strain>
    </source>
</reference>
<gene>
    <name evidence="4" type="ORF">N5A92_23805</name>
</gene>
<dbReference type="PANTHER" id="PTHR36507:SF1">
    <property type="entry name" value="BLL1555 PROTEIN"/>
    <property type="match status" value="1"/>
</dbReference>
<dbReference type="EMBL" id="JAOCZP010000010">
    <property type="protein sequence ID" value="MCT7378048.1"/>
    <property type="molecule type" value="Genomic_DNA"/>
</dbReference>
<keyword evidence="5" id="KW-1185">Reference proteome</keyword>
<dbReference type="RefSeq" id="WP_260906824.1">
    <property type="nucleotide sequence ID" value="NZ_JAOCZP010000010.1"/>
</dbReference>
<dbReference type="PROSITE" id="PS51257">
    <property type="entry name" value="PROKAR_LIPOPROTEIN"/>
    <property type="match status" value="1"/>
</dbReference>
<evidence type="ECO:0000313" key="4">
    <source>
        <dbReference type="EMBL" id="MCT7378048.1"/>
    </source>
</evidence>
<dbReference type="InterPro" id="IPR002387">
    <property type="entry name" value="Plastocyanin"/>
</dbReference>
<sequence>MKTTGFFTVGTATLVLLTGCVTGPATEPPPATVDATVEMGLISFVPETIRIRPGQTVQWRNTSINTHTVTGDPALASNPANVSLPKNAKTFRSGSIEAGQTFERTFTVPGTYRYTCLPHEALGMQGTIIVEAR</sequence>
<feature type="domain" description="Blue (type 1) copper" evidence="3">
    <location>
        <begin position="32"/>
        <end position="131"/>
    </location>
</feature>
<protein>
    <submittedName>
        <fullName evidence="4">Plastocyanin/azurin family copper-binding protein</fullName>
    </submittedName>
</protein>
<dbReference type="InterPro" id="IPR000923">
    <property type="entry name" value="BlueCu_1"/>
</dbReference>